<dbReference type="OrthoDB" id="9811721at2"/>
<dbReference type="Gene3D" id="1.10.3470.10">
    <property type="entry name" value="ABC transporter involved in vitamin B12 uptake, BtuC"/>
    <property type="match status" value="1"/>
</dbReference>
<evidence type="ECO:0000256" key="7">
    <source>
        <dbReference type="ARBA" id="ARBA00023136"/>
    </source>
</evidence>
<dbReference type="Pfam" id="PF01032">
    <property type="entry name" value="FecCD"/>
    <property type="match status" value="1"/>
</dbReference>
<comment type="subcellular location">
    <subcellularLocation>
        <location evidence="1">Cell membrane</location>
        <topology evidence="1">Multi-pass membrane protein</topology>
    </subcellularLocation>
</comment>
<evidence type="ECO:0000256" key="1">
    <source>
        <dbReference type="ARBA" id="ARBA00004651"/>
    </source>
</evidence>
<evidence type="ECO:0000313" key="8">
    <source>
        <dbReference type="EMBL" id="ALS22541.1"/>
    </source>
</evidence>
<name>A0A0U2W542_9BACL</name>
<dbReference type="GO" id="GO:0022857">
    <property type="term" value="F:transmembrane transporter activity"/>
    <property type="evidence" value="ECO:0007669"/>
    <property type="project" value="InterPro"/>
</dbReference>
<dbReference type="SUPFAM" id="SSF81345">
    <property type="entry name" value="ABC transporter involved in vitamin B12 uptake, BtuC"/>
    <property type="match status" value="1"/>
</dbReference>
<dbReference type="CDD" id="cd06550">
    <property type="entry name" value="TM_ABC_iron-siderophores_like"/>
    <property type="match status" value="1"/>
</dbReference>
<sequence length="346" mass="36418">MKRLVVFRSKTGHFSFLVQKKTMIVLSVLTLLLLFVLMMSIGLGNKGTSLADVYKTILGQGTAVNLLIIGTLRLPRIILAVLVGAALGVSGSILQGIIRNPLASPDIVGITGGATFAAVAFITYFAGTVSIQWLPVAAFLGAGLVSIVIYLLAWNKGVTPTRLVLIGIGISAATSSLTMLMIVLSPIKAAGQAYIWLTGSIYGASWDNVYALLPWLIIFIPLALIYSRHINVQELGDDIAMVLGAPVQHHRLMLLFISVALAGSAVAVAGAIGFIGLIAPHIARKLVGASFGGLIPVAALIGSLMLLIADTFGRTAFLPLDIPAGVFTAGVGAPFFIYLLYRNRNK</sequence>
<evidence type="ECO:0000313" key="9">
    <source>
        <dbReference type="Proteomes" id="UP000061660"/>
    </source>
</evidence>
<evidence type="ECO:0000256" key="6">
    <source>
        <dbReference type="ARBA" id="ARBA00022989"/>
    </source>
</evidence>
<proteinExistence type="inferred from homology"/>
<evidence type="ECO:0000256" key="4">
    <source>
        <dbReference type="ARBA" id="ARBA00022475"/>
    </source>
</evidence>
<gene>
    <name evidence="8" type="ORF">IJ22_21670</name>
</gene>
<dbReference type="FunFam" id="1.10.3470.10:FF:000001">
    <property type="entry name" value="Vitamin B12 ABC transporter permease BtuC"/>
    <property type="match status" value="1"/>
</dbReference>
<evidence type="ECO:0000256" key="3">
    <source>
        <dbReference type="ARBA" id="ARBA00022448"/>
    </source>
</evidence>
<dbReference type="KEGG" id="pnp:IJ22_21670"/>
<dbReference type="GO" id="GO:0005886">
    <property type="term" value="C:plasma membrane"/>
    <property type="evidence" value="ECO:0007669"/>
    <property type="project" value="UniProtKB-SubCell"/>
</dbReference>
<dbReference type="RefSeq" id="WP_062408771.1">
    <property type="nucleotide sequence ID" value="NZ_BJCS01000001.1"/>
</dbReference>
<keyword evidence="9" id="KW-1185">Reference proteome</keyword>
<evidence type="ECO:0000256" key="5">
    <source>
        <dbReference type="ARBA" id="ARBA00022692"/>
    </source>
</evidence>
<keyword evidence="7" id="KW-0472">Membrane</keyword>
<organism evidence="8 9">
    <name type="scientific">Paenibacillus naphthalenovorans</name>
    <dbReference type="NCBI Taxonomy" id="162209"/>
    <lineage>
        <taxon>Bacteria</taxon>
        <taxon>Bacillati</taxon>
        <taxon>Bacillota</taxon>
        <taxon>Bacilli</taxon>
        <taxon>Bacillales</taxon>
        <taxon>Paenibacillaceae</taxon>
        <taxon>Paenibacillus</taxon>
    </lineage>
</organism>
<dbReference type="InterPro" id="IPR000522">
    <property type="entry name" value="ABC_transptr_permease_BtuC"/>
</dbReference>
<dbReference type="AlphaFoldDB" id="A0A0U2W542"/>
<keyword evidence="3" id="KW-0813">Transport</keyword>
<keyword evidence="4" id="KW-1003">Cell membrane</keyword>
<protein>
    <submittedName>
        <fullName evidence="8">Iron ABC transporter permease</fullName>
    </submittedName>
</protein>
<dbReference type="PANTHER" id="PTHR30472">
    <property type="entry name" value="FERRIC ENTEROBACTIN TRANSPORT SYSTEM PERMEASE PROTEIN"/>
    <property type="match status" value="1"/>
</dbReference>
<accession>A0A0U2W542</accession>
<dbReference type="EMBL" id="CP013652">
    <property type="protein sequence ID" value="ALS22541.1"/>
    <property type="molecule type" value="Genomic_DNA"/>
</dbReference>
<keyword evidence="5" id="KW-0812">Transmembrane</keyword>
<dbReference type="Proteomes" id="UP000061660">
    <property type="component" value="Chromosome"/>
</dbReference>
<comment type="similarity">
    <text evidence="2">Belongs to the binding-protein-dependent transport system permease family. FecCD subfamily.</text>
</comment>
<dbReference type="GO" id="GO:0033214">
    <property type="term" value="P:siderophore-iron import into cell"/>
    <property type="evidence" value="ECO:0007669"/>
    <property type="project" value="TreeGrafter"/>
</dbReference>
<dbReference type="PANTHER" id="PTHR30472:SF24">
    <property type="entry name" value="FERRIC ENTEROBACTIN TRANSPORT SYSTEM PERMEASE PROTEIN FEPG"/>
    <property type="match status" value="1"/>
</dbReference>
<reference evidence="9" key="1">
    <citation type="submission" date="2015-12" db="EMBL/GenBank/DDBJ databases">
        <title>Complete genome sequences of two moderately thermophilic Paenibacillus species.</title>
        <authorList>
            <person name="Butler R.III."/>
            <person name="Wang J."/>
            <person name="Stark B.C."/>
            <person name="Pombert J.-F."/>
        </authorList>
    </citation>
    <scope>NUCLEOTIDE SEQUENCE [LARGE SCALE GENOMIC DNA]</scope>
    <source>
        <strain evidence="9">32O-Y</strain>
    </source>
</reference>
<reference evidence="8 9" key="2">
    <citation type="journal article" date="2016" name="Genome Announc.">
        <title>Complete Genome Sequences of Two Interactive Moderate Thermophiles, Paenibacillus napthalenovorans 32O-Y and Paenibacillus sp. 32O-W.</title>
        <authorList>
            <person name="Butler R.R.III."/>
            <person name="Wang J."/>
            <person name="Stark B.C."/>
            <person name="Pombert J.F."/>
        </authorList>
    </citation>
    <scope>NUCLEOTIDE SEQUENCE [LARGE SCALE GENOMIC DNA]</scope>
    <source>
        <strain evidence="8 9">32O-Y</strain>
    </source>
</reference>
<dbReference type="STRING" id="162209.IJ22_21670"/>
<dbReference type="PATRIC" id="fig|162209.4.peg.2306"/>
<evidence type="ECO:0000256" key="2">
    <source>
        <dbReference type="ARBA" id="ARBA00007935"/>
    </source>
</evidence>
<keyword evidence="6" id="KW-1133">Transmembrane helix</keyword>
<dbReference type="InterPro" id="IPR037294">
    <property type="entry name" value="ABC_BtuC-like"/>
</dbReference>